<protein>
    <submittedName>
        <fullName evidence="2">Uncharacterized protein</fullName>
    </submittedName>
</protein>
<evidence type="ECO:0000313" key="2">
    <source>
        <dbReference type="EMBL" id="KAF9523722.1"/>
    </source>
</evidence>
<feature type="compositionally biased region" description="Basic and acidic residues" evidence="1">
    <location>
        <begin position="128"/>
        <end position="141"/>
    </location>
</feature>
<feature type="compositionally biased region" description="Low complexity" evidence="1">
    <location>
        <begin position="66"/>
        <end position="75"/>
    </location>
</feature>
<dbReference type="OrthoDB" id="3057617at2759"/>
<gene>
    <name evidence="2" type="ORF">CPB83DRAFT_862361</name>
</gene>
<dbReference type="AlphaFoldDB" id="A0A9P6E748"/>
<feature type="region of interest" description="Disordered" evidence="1">
    <location>
        <begin position="54"/>
        <end position="141"/>
    </location>
</feature>
<accession>A0A9P6E748</accession>
<comment type="caution">
    <text evidence="2">The sequence shown here is derived from an EMBL/GenBank/DDBJ whole genome shotgun (WGS) entry which is preliminary data.</text>
</comment>
<proteinExistence type="predicted"/>
<reference evidence="2" key="1">
    <citation type="submission" date="2020-11" db="EMBL/GenBank/DDBJ databases">
        <authorList>
            <consortium name="DOE Joint Genome Institute"/>
            <person name="Ahrendt S."/>
            <person name="Riley R."/>
            <person name="Andreopoulos W."/>
            <person name="Labutti K."/>
            <person name="Pangilinan J."/>
            <person name="Ruiz-Duenas F.J."/>
            <person name="Barrasa J.M."/>
            <person name="Sanchez-Garcia M."/>
            <person name="Camarero S."/>
            <person name="Miyauchi S."/>
            <person name="Serrano A."/>
            <person name="Linde D."/>
            <person name="Babiker R."/>
            <person name="Drula E."/>
            <person name="Ayuso-Fernandez I."/>
            <person name="Pacheco R."/>
            <person name="Padilla G."/>
            <person name="Ferreira P."/>
            <person name="Barriuso J."/>
            <person name="Kellner H."/>
            <person name="Castanera R."/>
            <person name="Alfaro M."/>
            <person name="Ramirez L."/>
            <person name="Pisabarro A.G."/>
            <person name="Kuo A."/>
            <person name="Tritt A."/>
            <person name="Lipzen A."/>
            <person name="He G."/>
            <person name="Yan M."/>
            <person name="Ng V."/>
            <person name="Cullen D."/>
            <person name="Martin F."/>
            <person name="Rosso M.-N."/>
            <person name="Henrissat B."/>
            <person name="Hibbett D."/>
            <person name="Martinez A.T."/>
            <person name="Grigoriev I.V."/>
        </authorList>
    </citation>
    <scope>NUCLEOTIDE SEQUENCE</scope>
    <source>
        <strain evidence="2">CBS 506.95</strain>
    </source>
</reference>
<evidence type="ECO:0000313" key="3">
    <source>
        <dbReference type="Proteomes" id="UP000807306"/>
    </source>
</evidence>
<evidence type="ECO:0000256" key="1">
    <source>
        <dbReference type="SAM" id="MobiDB-lite"/>
    </source>
</evidence>
<organism evidence="2 3">
    <name type="scientific">Crepidotus variabilis</name>
    <dbReference type="NCBI Taxonomy" id="179855"/>
    <lineage>
        <taxon>Eukaryota</taxon>
        <taxon>Fungi</taxon>
        <taxon>Dikarya</taxon>
        <taxon>Basidiomycota</taxon>
        <taxon>Agaricomycotina</taxon>
        <taxon>Agaricomycetes</taxon>
        <taxon>Agaricomycetidae</taxon>
        <taxon>Agaricales</taxon>
        <taxon>Agaricineae</taxon>
        <taxon>Crepidotaceae</taxon>
        <taxon>Crepidotus</taxon>
    </lineage>
</organism>
<name>A0A9P6E748_9AGAR</name>
<sequence length="141" mass="15251">MSDCGAAMAYLCRTCCCLIQREGEVTPDGSHFRSAGKRDPREKLVEDEFMARSYRKDKSGRLHVQPAPTAPMTATRTESGETKGSDASVSGLPIEAPEIQITPPTEKSKSAVEGAQLDSVQEVLPNAKQEEAKEIDSMVPP</sequence>
<keyword evidence="3" id="KW-1185">Reference proteome</keyword>
<dbReference type="Proteomes" id="UP000807306">
    <property type="component" value="Unassembled WGS sequence"/>
</dbReference>
<dbReference type="EMBL" id="MU157911">
    <property type="protein sequence ID" value="KAF9523722.1"/>
    <property type="molecule type" value="Genomic_DNA"/>
</dbReference>